<evidence type="ECO:0000313" key="2">
    <source>
        <dbReference type="EMBL" id="KAJ6429252.1"/>
    </source>
</evidence>
<comment type="caution">
    <text evidence="2">The sequence shown here is derived from an EMBL/GenBank/DDBJ whole genome shotgun (WGS) entry which is preliminary data.</text>
</comment>
<dbReference type="EMBL" id="JAPFFJ010000004">
    <property type="protein sequence ID" value="KAJ6429252.1"/>
    <property type="molecule type" value="Genomic_DNA"/>
</dbReference>
<accession>A0AAD6PG98</accession>
<gene>
    <name evidence="2" type="ORF">OIU84_020807</name>
</gene>
<dbReference type="AlphaFoldDB" id="A0AAD6PG98"/>
<feature type="chain" id="PRO_5041952158" evidence="1">
    <location>
        <begin position="19"/>
        <end position="77"/>
    </location>
</feature>
<keyword evidence="1" id="KW-0732">Signal</keyword>
<sequence>MTVSLLAFYLSLWSLVLRFESMHNSLGEDTDRYSAIEDACNDGMKCLEKLLARVQSIDARRFEQKGFILHFLKLIAN</sequence>
<keyword evidence="3" id="KW-1185">Reference proteome</keyword>
<name>A0AAD6PG98_9ROSI</name>
<protein>
    <submittedName>
        <fullName evidence="2">Uncharacterized protein</fullName>
    </submittedName>
</protein>
<evidence type="ECO:0000313" key="3">
    <source>
        <dbReference type="Proteomes" id="UP001162972"/>
    </source>
</evidence>
<dbReference type="Proteomes" id="UP001162972">
    <property type="component" value="Chromosome 8"/>
</dbReference>
<organism evidence="2 3">
    <name type="scientific">Salix udensis</name>
    <dbReference type="NCBI Taxonomy" id="889485"/>
    <lineage>
        <taxon>Eukaryota</taxon>
        <taxon>Viridiplantae</taxon>
        <taxon>Streptophyta</taxon>
        <taxon>Embryophyta</taxon>
        <taxon>Tracheophyta</taxon>
        <taxon>Spermatophyta</taxon>
        <taxon>Magnoliopsida</taxon>
        <taxon>eudicotyledons</taxon>
        <taxon>Gunneridae</taxon>
        <taxon>Pentapetalae</taxon>
        <taxon>rosids</taxon>
        <taxon>fabids</taxon>
        <taxon>Malpighiales</taxon>
        <taxon>Salicaceae</taxon>
        <taxon>Saliceae</taxon>
        <taxon>Salix</taxon>
    </lineage>
</organism>
<evidence type="ECO:0000256" key="1">
    <source>
        <dbReference type="SAM" id="SignalP"/>
    </source>
</evidence>
<feature type="signal peptide" evidence="1">
    <location>
        <begin position="1"/>
        <end position="18"/>
    </location>
</feature>
<proteinExistence type="predicted"/>
<reference evidence="2 3" key="1">
    <citation type="journal article" date="2023" name="Int. J. Mol. Sci.">
        <title>De Novo Assembly and Annotation of 11 Diverse Shrub Willow (Salix) Genomes Reveals Novel Gene Organization in Sex-Linked Regions.</title>
        <authorList>
            <person name="Hyden B."/>
            <person name="Feng K."/>
            <person name="Yates T.B."/>
            <person name="Jawdy S."/>
            <person name="Cereghino C."/>
            <person name="Smart L.B."/>
            <person name="Muchero W."/>
        </authorList>
    </citation>
    <scope>NUCLEOTIDE SEQUENCE [LARGE SCALE GENOMIC DNA]</scope>
    <source>
        <tissue evidence="2">Shoot tip</tissue>
    </source>
</reference>